<dbReference type="PANTHER" id="PTHR37984">
    <property type="entry name" value="PROTEIN CBG26694"/>
    <property type="match status" value="1"/>
</dbReference>
<dbReference type="PANTHER" id="PTHR37984:SF15">
    <property type="entry name" value="INTEGRASE CATALYTIC DOMAIN-CONTAINING PROTEIN"/>
    <property type="match status" value="1"/>
</dbReference>
<dbReference type="Ensembl" id="ENSLOCT00000004708.1">
    <property type="protein sequence ID" value="ENSLOCP00000004700.1"/>
    <property type="gene ID" value="ENSLOCG00000003934.1"/>
</dbReference>
<protein>
    <recommendedName>
        <fullName evidence="7">Gypsy retrotransposon integrase-like protein 1</fullName>
    </recommendedName>
</protein>
<dbReference type="HOGENOM" id="CLU_078900_0_0_1"/>
<dbReference type="Proteomes" id="UP000018468">
    <property type="component" value="Linkage group LG13"/>
</dbReference>
<keyword evidence="1" id="KW-0808">Transferase</keyword>
<reference evidence="11" key="1">
    <citation type="submission" date="2011-12" db="EMBL/GenBank/DDBJ databases">
        <title>The Draft Genome of Lepisosteus oculatus.</title>
        <authorList>
            <consortium name="The Broad Institute Genome Assembly &amp; Analysis Group"/>
            <consortium name="Computational R&amp;D Group"/>
            <consortium name="and Sequencing Platform"/>
            <person name="Di Palma F."/>
            <person name="Alfoldi J."/>
            <person name="Johnson J."/>
            <person name="Berlin A."/>
            <person name="Gnerre S."/>
            <person name="Jaffe D."/>
            <person name="MacCallum I."/>
            <person name="Young S."/>
            <person name="Walker B.J."/>
            <person name="Lander E.S."/>
            <person name="Lindblad-Toh K."/>
        </authorList>
    </citation>
    <scope>NUCLEOTIDE SEQUENCE [LARGE SCALE GENOMIC DNA]</scope>
</reference>
<dbReference type="STRING" id="7918.ENSLOCP00000004700"/>
<dbReference type="Pfam" id="PF17921">
    <property type="entry name" value="Integrase_H2C2"/>
    <property type="match status" value="1"/>
</dbReference>
<evidence type="ECO:0000256" key="5">
    <source>
        <dbReference type="ARBA" id="ARBA00022801"/>
    </source>
</evidence>
<keyword evidence="6" id="KW-0695">RNA-directed DNA polymerase</keyword>
<dbReference type="InterPro" id="IPR041373">
    <property type="entry name" value="RT_RNaseH"/>
</dbReference>
<keyword evidence="4" id="KW-0255">Endonuclease</keyword>
<dbReference type="eggNOG" id="KOG0017">
    <property type="taxonomic scope" value="Eukaryota"/>
</dbReference>
<dbReference type="GO" id="GO:0004519">
    <property type="term" value="F:endonuclease activity"/>
    <property type="evidence" value="ECO:0007669"/>
    <property type="project" value="UniProtKB-KW"/>
</dbReference>
<reference evidence="10" key="2">
    <citation type="submission" date="2025-08" db="UniProtKB">
        <authorList>
            <consortium name="Ensembl"/>
        </authorList>
    </citation>
    <scope>IDENTIFICATION</scope>
</reference>
<dbReference type="GeneTree" id="ENSGT01030000238596"/>
<dbReference type="Pfam" id="PF17917">
    <property type="entry name" value="RT_RNaseH"/>
    <property type="match status" value="1"/>
</dbReference>
<name>W5M8J2_LEPOC</name>
<feature type="domain" description="Reverse transcriptase RNase H-like" evidence="8">
    <location>
        <begin position="1"/>
        <end position="76"/>
    </location>
</feature>
<dbReference type="InterPro" id="IPR050951">
    <property type="entry name" value="Retrovirus_Pol_polyprotein"/>
</dbReference>
<keyword evidence="5" id="KW-0378">Hydrolase</keyword>
<dbReference type="InterPro" id="IPR041588">
    <property type="entry name" value="Integrase_H2C2"/>
</dbReference>
<organism evidence="10 11">
    <name type="scientific">Lepisosteus oculatus</name>
    <name type="common">Spotted gar</name>
    <dbReference type="NCBI Taxonomy" id="7918"/>
    <lineage>
        <taxon>Eukaryota</taxon>
        <taxon>Metazoa</taxon>
        <taxon>Chordata</taxon>
        <taxon>Craniata</taxon>
        <taxon>Vertebrata</taxon>
        <taxon>Euteleostomi</taxon>
        <taxon>Actinopterygii</taxon>
        <taxon>Neopterygii</taxon>
        <taxon>Holostei</taxon>
        <taxon>Semionotiformes</taxon>
        <taxon>Lepisosteidae</taxon>
        <taxon>Lepisosteus</taxon>
    </lineage>
</organism>
<proteinExistence type="predicted"/>
<sequence length="248" mass="28235">IDYASRALSPTEQKYSVGERETLACIWVCERWHMYLYGCAFTLQTDHQALTALLATSGIGHRPLRLHRWSVRLQQYNFAPQFTPRRENVVADLLSRSFPNLPGGPDSDTLEPNLIKMLYTALQATVSLQDLQRASEWDPVFSHLCTVIHLGWPSKVLAELGPFLCVKDELSCWNDFCVAQLVSKHLVLQMAHTGHLGIVKVKQRCRDLVWWPGIDWDIEAPVRNCKACLLNRNTGEPPLPPLQPLDWP</sequence>
<evidence type="ECO:0000256" key="1">
    <source>
        <dbReference type="ARBA" id="ARBA00022679"/>
    </source>
</evidence>
<dbReference type="SUPFAM" id="SSF56672">
    <property type="entry name" value="DNA/RNA polymerases"/>
    <property type="match status" value="1"/>
</dbReference>
<evidence type="ECO:0000256" key="4">
    <source>
        <dbReference type="ARBA" id="ARBA00022759"/>
    </source>
</evidence>
<dbReference type="EMBL" id="AHAT01029944">
    <property type="status" value="NOT_ANNOTATED_CDS"/>
    <property type="molecule type" value="Genomic_DNA"/>
</dbReference>
<dbReference type="InParanoid" id="W5M8J2"/>
<dbReference type="CDD" id="cd09274">
    <property type="entry name" value="RNase_HI_RT_Ty3"/>
    <property type="match status" value="1"/>
</dbReference>
<dbReference type="Gene3D" id="1.10.340.70">
    <property type="match status" value="1"/>
</dbReference>
<evidence type="ECO:0000313" key="11">
    <source>
        <dbReference type="Proteomes" id="UP000018468"/>
    </source>
</evidence>
<keyword evidence="3" id="KW-0540">Nuclease</keyword>
<dbReference type="InterPro" id="IPR043502">
    <property type="entry name" value="DNA/RNA_pol_sf"/>
</dbReference>
<keyword evidence="2" id="KW-0548">Nucleotidyltransferase</keyword>
<dbReference type="AlphaFoldDB" id="W5M8J2"/>
<evidence type="ECO:0000256" key="3">
    <source>
        <dbReference type="ARBA" id="ARBA00022722"/>
    </source>
</evidence>
<evidence type="ECO:0000256" key="2">
    <source>
        <dbReference type="ARBA" id="ARBA00022695"/>
    </source>
</evidence>
<reference evidence="10" key="3">
    <citation type="submission" date="2025-09" db="UniProtKB">
        <authorList>
            <consortium name="Ensembl"/>
        </authorList>
    </citation>
    <scope>IDENTIFICATION</scope>
</reference>
<evidence type="ECO:0000256" key="6">
    <source>
        <dbReference type="ARBA" id="ARBA00022918"/>
    </source>
</evidence>
<feature type="domain" description="Integrase zinc-binding" evidence="9">
    <location>
        <begin position="185"/>
        <end position="233"/>
    </location>
</feature>
<keyword evidence="11" id="KW-1185">Reference proteome</keyword>
<evidence type="ECO:0000313" key="10">
    <source>
        <dbReference type="Ensembl" id="ENSLOCP00000004700.1"/>
    </source>
</evidence>
<evidence type="ECO:0000259" key="9">
    <source>
        <dbReference type="Pfam" id="PF17921"/>
    </source>
</evidence>
<accession>W5M8J2</accession>
<evidence type="ECO:0000259" key="8">
    <source>
        <dbReference type="Pfam" id="PF17917"/>
    </source>
</evidence>
<dbReference type="OMA" id="MMASARI"/>
<dbReference type="GO" id="GO:0003964">
    <property type="term" value="F:RNA-directed DNA polymerase activity"/>
    <property type="evidence" value="ECO:0007669"/>
    <property type="project" value="UniProtKB-KW"/>
</dbReference>
<dbReference type="GO" id="GO:0016787">
    <property type="term" value="F:hydrolase activity"/>
    <property type="evidence" value="ECO:0007669"/>
    <property type="project" value="UniProtKB-KW"/>
</dbReference>
<evidence type="ECO:0000256" key="7">
    <source>
        <dbReference type="ARBA" id="ARBA00039658"/>
    </source>
</evidence>